<gene>
    <name evidence="1" type="ORF">SCHCODRAFT_108045</name>
</gene>
<feature type="non-terminal residue" evidence="1">
    <location>
        <position position="271"/>
    </location>
</feature>
<dbReference type="Proteomes" id="UP000007431">
    <property type="component" value="Unassembled WGS sequence"/>
</dbReference>
<reference evidence="1 2" key="1">
    <citation type="journal article" date="2010" name="Nat. Biotechnol.">
        <title>Genome sequence of the model mushroom Schizophyllum commune.</title>
        <authorList>
            <person name="Ohm R.A."/>
            <person name="de Jong J.F."/>
            <person name="Lugones L.G."/>
            <person name="Aerts A."/>
            <person name="Kothe E."/>
            <person name="Stajich J.E."/>
            <person name="de Vries R.P."/>
            <person name="Record E."/>
            <person name="Levasseur A."/>
            <person name="Baker S.E."/>
            <person name="Bartholomew K.A."/>
            <person name="Coutinho P.M."/>
            <person name="Erdmann S."/>
            <person name="Fowler T.J."/>
            <person name="Gathman A.C."/>
            <person name="Lombard V."/>
            <person name="Henrissat B."/>
            <person name="Knabe N."/>
            <person name="Kuees U."/>
            <person name="Lilly W.W."/>
            <person name="Lindquist E."/>
            <person name="Lucas S."/>
            <person name="Magnuson J.K."/>
            <person name="Piumi F."/>
            <person name="Raudaskoski M."/>
            <person name="Salamov A."/>
            <person name="Schmutz J."/>
            <person name="Schwarze F.W.M.R."/>
            <person name="vanKuyk P.A."/>
            <person name="Horton J.S."/>
            <person name="Grigoriev I.V."/>
            <person name="Woesten H.A.B."/>
        </authorList>
    </citation>
    <scope>NUCLEOTIDE SEQUENCE [LARGE SCALE GENOMIC DNA]</scope>
    <source>
        <strain evidence="2">H4-8 / FGSC 9210</strain>
    </source>
</reference>
<dbReference type="GeneID" id="9590706"/>
<dbReference type="EMBL" id="GL377305">
    <property type="protein sequence ID" value="EFI98405.1"/>
    <property type="molecule type" value="Genomic_DNA"/>
</dbReference>
<dbReference type="KEGG" id="scm:SCHCO_02665547"/>
<name>D8Q0V6_SCHCM</name>
<dbReference type="RefSeq" id="XP_003033308.1">
    <property type="nucleotide sequence ID" value="XM_003033262.1"/>
</dbReference>
<dbReference type="InParanoid" id="D8Q0V6"/>
<accession>D8Q0V6</accession>
<dbReference type="VEuPathDB" id="FungiDB:SCHCODRAFT_02665547"/>
<dbReference type="AlphaFoldDB" id="D8Q0V6"/>
<sequence>MLPTAPRASGKGGFALYYLNQVQPRRRGYATSFCRPSSSAWHARLAGRIGRTWQSSAINTRRVEEAKTIEEVERVRSQAMLQQADRRFASIPEPLDVEDVVKQVTAPHAADELVLSPSEIPIQRFCELLDAVDFPVHALKSVQRLVENEKVEHSAQGGVLDRMPQKDLPRRSELKLAQLLERVSPIVQNMEERVASFFLLTHSQEDTKALLLTHELLNDAEPLFIIDVEEFNSMLSRMAEWATKGISSASFHIRTLKSMGKATSTTQTSGK</sequence>
<evidence type="ECO:0000313" key="1">
    <source>
        <dbReference type="EMBL" id="EFI98405.1"/>
    </source>
</evidence>
<protein>
    <submittedName>
        <fullName evidence="1">Uncharacterized protein</fullName>
    </submittedName>
</protein>
<keyword evidence="2" id="KW-1185">Reference proteome</keyword>
<organism evidence="2">
    <name type="scientific">Schizophyllum commune (strain H4-8 / FGSC 9210)</name>
    <name type="common">Split gill fungus</name>
    <dbReference type="NCBI Taxonomy" id="578458"/>
    <lineage>
        <taxon>Eukaryota</taxon>
        <taxon>Fungi</taxon>
        <taxon>Dikarya</taxon>
        <taxon>Basidiomycota</taxon>
        <taxon>Agaricomycotina</taxon>
        <taxon>Agaricomycetes</taxon>
        <taxon>Agaricomycetidae</taxon>
        <taxon>Agaricales</taxon>
        <taxon>Schizophyllaceae</taxon>
        <taxon>Schizophyllum</taxon>
    </lineage>
</organism>
<proteinExistence type="predicted"/>
<dbReference type="OrthoDB" id="10450123at2759"/>
<dbReference type="HOGENOM" id="CLU_1027306_0_0_1"/>
<evidence type="ECO:0000313" key="2">
    <source>
        <dbReference type="Proteomes" id="UP000007431"/>
    </source>
</evidence>